<keyword evidence="2" id="KW-0255">Endonuclease</keyword>
<dbReference type="InterPro" id="IPR012296">
    <property type="entry name" value="Nuclease_put_TT1808"/>
</dbReference>
<dbReference type="AlphaFoldDB" id="A0A7L5DMT2"/>
<name>A0A7L5DMT2_9BACT</name>
<dbReference type="Pfam" id="PF05685">
    <property type="entry name" value="Uma2"/>
    <property type="match status" value="1"/>
</dbReference>
<dbReference type="InterPro" id="IPR011335">
    <property type="entry name" value="Restrct_endonuc-II-like"/>
</dbReference>
<dbReference type="GO" id="GO:0004519">
    <property type="term" value="F:endonuclease activity"/>
    <property type="evidence" value="ECO:0007669"/>
    <property type="project" value="UniProtKB-KW"/>
</dbReference>
<evidence type="ECO:0000313" key="3">
    <source>
        <dbReference type="Proteomes" id="UP000501128"/>
    </source>
</evidence>
<dbReference type="InterPro" id="IPR008538">
    <property type="entry name" value="Uma2"/>
</dbReference>
<evidence type="ECO:0000313" key="2">
    <source>
        <dbReference type="EMBL" id="QJD78852.1"/>
    </source>
</evidence>
<dbReference type="Gene3D" id="3.90.1570.10">
    <property type="entry name" value="tt1808, chain A"/>
    <property type="match status" value="1"/>
</dbReference>
<reference evidence="2 3" key="1">
    <citation type="submission" date="2020-04" db="EMBL/GenBank/DDBJ databases">
        <title>Genome sequencing of novel species.</title>
        <authorList>
            <person name="Heo J."/>
            <person name="Kim S.-J."/>
            <person name="Kim J.-S."/>
            <person name="Hong S.-B."/>
            <person name="Kwon S.-W."/>
        </authorList>
    </citation>
    <scope>NUCLEOTIDE SEQUENCE [LARGE SCALE GENOMIC DNA]</scope>
    <source>
        <strain evidence="2 3">CJU-R4</strain>
    </source>
</reference>
<dbReference type="SUPFAM" id="SSF52980">
    <property type="entry name" value="Restriction endonuclease-like"/>
    <property type="match status" value="1"/>
</dbReference>
<dbReference type="CDD" id="cd06260">
    <property type="entry name" value="DUF820-like"/>
    <property type="match status" value="1"/>
</dbReference>
<evidence type="ECO:0000259" key="1">
    <source>
        <dbReference type="Pfam" id="PF05685"/>
    </source>
</evidence>
<keyword evidence="3" id="KW-1185">Reference proteome</keyword>
<dbReference type="KEGG" id="srho:HH216_10735"/>
<organism evidence="2 3">
    <name type="scientific">Spirosoma rhododendri</name>
    <dbReference type="NCBI Taxonomy" id="2728024"/>
    <lineage>
        <taxon>Bacteria</taxon>
        <taxon>Pseudomonadati</taxon>
        <taxon>Bacteroidota</taxon>
        <taxon>Cytophagia</taxon>
        <taxon>Cytophagales</taxon>
        <taxon>Cytophagaceae</taxon>
        <taxon>Spirosoma</taxon>
    </lineage>
</organism>
<dbReference type="EMBL" id="CP051677">
    <property type="protein sequence ID" value="QJD78852.1"/>
    <property type="molecule type" value="Genomic_DNA"/>
</dbReference>
<sequence length="157" mass="18091">MEFIAEKTAYEAERGKPMPSKVHAYVQANLIFELKSCYKDRFTFLSELSLDLNGWRSVPDLSIYPKLSIDVRQDEIRMTEPPLCAIEIISPMQSLQELVDKARAYFEHKVQSCWLVLPGLRSIYVFRSFDSFSTFTHTDTLLDDVLSVSIPLADVFE</sequence>
<dbReference type="PANTHER" id="PTHR34107">
    <property type="entry name" value="SLL0198 PROTEIN-RELATED"/>
    <property type="match status" value="1"/>
</dbReference>
<proteinExistence type="predicted"/>
<keyword evidence="2" id="KW-0540">Nuclease</keyword>
<dbReference type="RefSeq" id="WP_169550819.1">
    <property type="nucleotide sequence ID" value="NZ_CP051677.1"/>
</dbReference>
<keyword evidence="2" id="KW-0378">Hydrolase</keyword>
<accession>A0A7L5DMT2</accession>
<gene>
    <name evidence="2" type="ORF">HH216_10735</name>
</gene>
<dbReference type="PANTHER" id="PTHR34107:SF5">
    <property type="entry name" value="SLL1355 PROTEIN"/>
    <property type="match status" value="1"/>
</dbReference>
<feature type="domain" description="Putative restriction endonuclease" evidence="1">
    <location>
        <begin position="16"/>
        <end position="129"/>
    </location>
</feature>
<dbReference type="Proteomes" id="UP000501128">
    <property type="component" value="Chromosome"/>
</dbReference>
<protein>
    <submittedName>
        <fullName evidence="2">Uma2 family endonuclease</fullName>
    </submittedName>
</protein>